<evidence type="ECO:0000259" key="1">
    <source>
        <dbReference type="Pfam" id="PF01593"/>
    </source>
</evidence>
<dbReference type="GO" id="GO:0050660">
    <property type="term" value="F:flavin adenine dinucleotide binding"/>
    <property type="evidence" value="ECO:0007669"/>
    <property type="project" value="TreeGrafter"/>
</dbReference>
<dbReference type="InterPro" id="IPR002937">
    <property type="entry name" value="Amino_oxidase"/>
</dbReference>
<reference evidence="2 3" key="1">
    <citation type="journal article" date="2015" name="Nature">
        <title>rRNA introns, odd ribosomes, and small enigmatic genomes across a large radiation of phyla.</title>
        <authorList>
            <person name="Brown C.T."/>
            <person name="Hug L.A."/>
            <person name="Thomas B.C."/>
            <person name="Sharon I."/>
            <person name="Castelle C.J."/>
            <person name="Singh A."/>
            <person name="Wilkins M.J."/>
            <person name="Williams K.H."/>
            <person name="Banfield J.F."/>
        </authorList>
    </citation>
    <scope>NUCLEOTIDE SEQUENCE [LARGE SCALE GENOMIC DNA]</scope>
</reference>
<protein>
    <submittedName>
        <fullName evidence="2">UDP-galactopyranose mutase</fullName>
    </submittedName>
</protein>
<feature type="domain" description="Amine oxidase" evidence="1">
    <location>
        <begin position="61"/>
        <end position="321"/>
    </location>
</feature>
<name>A0A0G0LG38_9BACT</name>
<evidence type="ECO:0000313" key="3">
    <source>
        <dbReference type="Proteomes" id="UP000033934"/>
    </source>
</evidence>
<dbReference type="NCBIfam" id="NF005548">
    <property type="entry name" value="PRK07208.1-4"/>
    <property type="match status" value="1"/>
</dbReference>
<evidence type="ECO:0000313" key="2">
    <source>
        <dbReference type="EMBL" id="KKQ90037.1"/>
    </source>
</evidence>
<dbReference type="InterPro" id="IPR036188">
    <property type="entry name" value="FAD/NAD-bd_sf"/>
</dbReference>
<feature type="non-terminal residue" evidence="2">
    <location>
        <position position="1"/>
    </location>
</feature>
<dbReference type="PANTHER" id="PTHR21197">
    <property type="entry name" value="UDP-GALACTOPYRANOSE MUTASE"/>
    <property type="match status" value="1"/>
</dbReference>
<organism evidence="2 3">
    <name type="scientific">Berkelbacteria bacterium GW2011_GWA2_38_9</name>
    <dbReference type="NCBI Taxonomy" id="1618334"/>
    <lineage>
        <taxon>Bacteria</taxon>
        <taxon>Candidatus Berkelbacteria</taxon>
    </lineage>
</organism>
<proteinExistence type="predicted"/>
<dbReference type="EMBL" id="LBVO01000014">
    <property type="protein sequence ID" value="KKQ90037.1"/>
    <property type="molecule type" value="Genomic_DNA"/>
</dbReference>
<dbReference type="GO" id="GO:0008767">
    <property type="term" value="F:UDP-galactopyranose mutase activity"/>
    <property type="evidence" value="ECO:0007669"/>
    <property type="project" value="TreeGrafter"/>
</dbReference>
<dbReference type="PANTHER" id="PTHR21197:SF0">
    <property type="entry name" value="UDP-GALACTOPYRANOSE MUTASE"/>
    <property type="match status" value="1"/>
</dbReference>
<dbReference type="AlphaFoldDB" id="A0A0G0LG38"/>
<dbReference type="Gene3D" id="3.50.50.60">
    <property type="entry name" value="FAD/NAD(P)-binding domain"/>
    <property type="match status" value="1"/>
</dbReference>
<dbReference type="GO" id="GO:0016491">
    <property type="term" value="F:oxidoreductase activity"/>
    <property type="evidence" value="ECO:0007669"/>
    <property type="project" value="InterPro"/>
</dbReference>
<dbReference type="SUPFAM" id="SSF51905">
    <property type="entry name" value="FAD/NAD(P)-binding domain"/>
    <property type="match status" value="1"/>
</dbReference>
<gene>
    <name evidence="2" type="ORF">UT11_C0014G0001</name>
</gene>
<dbReference type="Proteomes" id="UP000033934">
    <property type="component" value="Unassembled WGS sequence"/>
</dbReference>
<dbReference type="Pfam" id="PF01593">
    <property type="entry name" value="Amino_oxidase"/>
    <property type="match status" value="1"/>
</dbReference>
<dbReference type="GO" id="GO:0005829">
    <property type="term" value="C:cytosol"/>
    <property type="evidence" value="ECO:0007669"/>
    <property type="project" value="TreeGrafter"/>
</dbReference>
<comment type="caution">
    <text evidence="2">The sequence shown here is derived from an EMBL/GenBank/DDBJ whole genome shotgun (WGS) entry which is preliminary data.</text>
</comment>
<sequence length="362" mass="42241">FEDWIVKNFGRTLYEMFFKTYTEKVWGIPCDQIGAEWAAQRIKNLNFFEAARNALSKNRNKNNKVKSLVEKFYYPRHGAGQMHEVMAERIQKSGGKIHLKSRIKKINHHNFTRVDNIVVTDENNKPKTVPVDYLLSSMPITEFIDCLEPAPSKKIINASKALYYRDHITVNLVINRANLFKDNWIYVHSPEVKMARVANYNNFSKDMLANKNSSAISVEYFVFQKDQLWQMKDKDIIKLAIDELIKMNLLKKKEHVVSGFVIRETESYPTYYMGHQEHFDVIKNFVKKFENVELIGRGGQYKYNNMDHAVYSGLLAAKKMLGTSNLDPWAVNEDAEYLEEKRQEQKKNINVTVPLTHELAQS</sequence>
<accession>A0A0G0LG38</accession>